<evidence type="ECO:0000313" key="3">
    <source>
        <dbReference type="Proteomes" id="UP001162029"/>
    </source>
</evidence>
<name>A0AAV0VCI9_9STRA</name>
<proteinExistence type="predicted"/>
<evidence type="ECO:0000256" key="1">
    <source>
        <dbReference type="SAM" id="MobiDB-lite"/>
    </source>
</evidence>
<feature type="compositionally biased region" description="Polar residues" evidence="1">
    <location>
        <begin position="735"/>
        <end position="745"/>
    </location>
</feature>
<dbReference type="EMBL" id="CANTFM010002293">
    <property type="protein sequence ID" value="CAI5745570.1"/>
    <property type="molecule type" value="Genomic_DNA"/>
</dbReference>
<reference evidence="2" key="1">
    <citation type="submission" date="2022-12" db="EMBL/GenBank/DDBJ databases">
        <authorList>
            <person name="Webb A."/>
        </authorList>
    </citation>
    <scope>NUCLEOTIDE SEQUENCE</scope>
    <source>
        <strain evidence="2">Pd1</strain>
    </source>
</reference>
<feature type="compositionally biased region" description="Polar residues" evidence="1">
    <location>
        <begin position="631"/>
        <end position="644"/>
    </location>
</feature>
<sequence>MTFSSTLQLQIFGGHSLDNATSSPRRLADKDGDNNADLKLRCLISGEGKRPSFRREDFRLEGTQNTGASNGLATSLSSALQGADTVTSLSSGFQSSGLSGPLTIPVSTNGNEAYNHSDWNMISSNSFDDTYLEDEYANGGMPLGSATVSSPLNQLNEPMNNLALESEDHDLPVISMPYPGTSWFMSGKTESGTGNAFSLLAFGGLTSRTQAVSTGTTENSATFRSRSCTPSFNSGGADFPVTIGKLPGDVVSCPSDDASPVQMESFAPWLPHSLEPSELLFEDINTWTGASADIYDNQYYHQQHSQPFFNASSSQTVSNGYPYFESTPDTTRRTMSALHQAYAPSYQRHPLFSSVSTASPLYQPVQSHEETLTATNNWTTNQVRCHSTPSTARTLAGELESSGVRVNANDHGNYRSNASESLRGAEEGHTIRRLLQSSKLDKHDVHLSTSGAVLETGSLMTEEVMPLLTTSPVAPNQSSKIQLLTALNNCYWKNGRKNLQCFPSCPEHHDFYSMKMNNRKHSSVGVCRGPVYCHAFTKASEFLPATSTQQMKRESNIGVPCEGSSAREIFILGRFERVPQKESTNLLEDLSAPPSFPNAALFEQFQFTCFQAVEMEERRLLLPKSPHDPSTETADSPNSKSKLSGSLAHAQDGFIRSTWFFLPDVWKVHPMLKKKRKATRSAPAQTFPFCFRIFIYTRNIDGPDYSCIADTASTFFELFSTRTVDRVKRKYWSSEVPSKTTNQRSNKQRGLQRL</sequence>
<feature type="region of interest" description="Disordered" evidence="1">
    <location>
        <begin position="623"/>
        <end position="645"/>
    </location>
</feature>
<comment type="caution">
    <text evidence="2">The sequence shown here is derived from an EMBL/GenBank/DDBJ whole genome shotgun (WGS) entry which is preliminary data.</text>
</comment>
<accession>A0AAV0VCI9</accession>
<protein>
    <submittedName>
        <fullName evidence="2">Uncharacterized protein</fullName>
    </submittedName>
</protein>
<organism evidence="2 3">
    <name type="scientific">Peronospora destructor</name>
    <dbReference type="NCBI Taxonomy" id="86335"/>
    <lineage>
        <taxon>Eukaryota</taxon>
        <taxon>Sar</taxon>
        <taxon>Stramenopiles</taxon>
        <taxon>Oomycota</taxon>
        <taxon>Peronosporomycetes</taxon>
        <taxon>Peronosporales</taxon>
        <taxon>Peronosporaceae</taxon>
        <taxon>Peronospora</taxon>
    </lineage>
</organism>
<dbReference type="AlphaFoldDB" id="A0AAV0VCI9"/>
<evidence type="ECO:0000313" key="2">
    <source>
        <dbReference type="EMBL" id="CAI5745570.1"/>
    </source>
</evidence>
<dbReference type="Proteomes" id="UP001162029">
    <property type="component" value="Unassembled WGS sequence"/>
</dbReference>
<keyword evidence="3" id="KW-1185">Reference proteome</keyword>
<gene>
    <name evidence="2" type="ORF">PDE001_LOCUS10633</name>
</gene>
<feature type="region of interest" description="Disordered" evidence="1">
    <location>
        <begin position="735"/>
        <end position="754"/>
    </location>
</feature>